<dbReference type="EMBL" id="JBBWWQ010000003">
    <property type="protein sequence ID" value="KAK8950992.1"/>
    <property type="molecule type" value="Genomic_DNA"/>
</dbReference>
<comment type="caution">
    <text evidence="1">The sequence shown here is derived from an EMBL/GenBank/DDBJ whole genome shotgun (WGS) entry which is preliminary data.</text>
</comment>
<sequence>MGISTFPLCLSSNELDLAKLLLPLLRSSDLTTQSPTGSYNSDYTMLHISFPAGFQAVVLHISSPAIPKYPFFSDVVVGLVSLNSTPLPLSAQVPLGFRDHGRPLHEKEVYIPVIEERFRSLPAPRHRSERD</sequence>
<proteinExistence type="predicted"/>
<evidence type="ECO:0000313" key="1">
    <source>
        <dbReference type="EMBL" id="KAK8950992.1"/>
    </source>
</evidence>
<dbReference type="AlphaFoldDB" id="A0AAP0BU48"/>
<protein>
    <submittedName>
        <fullName evidence="1">Uncharacterized protein</fullName>
    </submittedName>
</protein>
<evidence type="ECO:0000313" key="2">
    <source>
        <dbReference type="Proteomes" id="UP001418222"/>
    </source>
</evidence>
<keyword evidence="2" id="KW-1185">Reference proteome</keyword>
<reference evidence="1 2" key="1">
    <citation type="journal article" date="2022" name="Nat. Plants">
        <title>Genomes of leafy and leafless Platanthera orchids illuminate the evolution of mycoheterotrophy.</title>
        <authorList>
            <person name="Li M.H."/>
            <person name="Liu K.W."/>
            <person name="Li Z."/>
            <person name="Lu H.C."/>
            <person name="Ye Q.L."/>
            <person name="Zhang D."/>
            <person name="Wang J.Y."/>
            <person name="Li Y.F."/>
            <person name="Zhong Z.M."/>
            <person name="Liu X."/>
            <person name="Yu X."/>
            <person name="Liu D.K."/>
            <person name="Tu X.D."/>
            <person name="Liu B."/>
            <person name="Hao Y."/>
            <person name="Liao X.Y."/>
            <person name="Jiang Y.T."/>
            <person name="Sun W.H."/>
            <person name="Chen J."/>
            <person name="Chen Y.Q."/>
            <person name="Ai Y."/>
            <person name="Zhai J.W."/>
            <person name="Wu S.S."/>
            <person name="Zhou Z."/>
            <person name="Hsiao Y.Y."/>
            <person name="Wu W.L."/>
            <person name="Chen Y.Y."/>
            <person name="Lin Y.F."/>
            <person name="Hsu J.L."/>
            <person name="Li C.Y."/>
            <person name="Wang Z.W."/>
            <person name="Zhao X."/>
            <person name="Zhong W.Y."/>
            <person name="Ma X.K."/>
            <person name="Ma L."/>
            <person name="Huang J."/>
            <person name="Chen G.Z."/>
            <person name="Huang M.Z."/>
            <person name="Huang L."/>
            <person name="Peng D.H."/>
            <person name="Luo Y.B."/>
            <person name="Zou S.Q."/>
            <person name="Chen S.P."/>
            <person name="Lan S."/>
            <person name="Tsai W.C."/>
            <person name="Van de Peer Y."/>
            <person name="Liu Z.J."/>
        </authorList>
    </citation>
    <scope>NUCLEOTIDE SEQUENCE [LARGE SCALE GENOMIC DNA]</scope>
    <source>
        <strain evidence="1">Lor287</strain>
    </source>
</reference>
<accession>A0AAP0BU48</accession>
<dbReference type="Proteomes" id="UP001418222">
    <property type="component" value="Unassembled WGS sequence"/>
</dbReference>
<organism evidence="1 2">
    <name type="scientific">Platanthera zijinensis</name>
    <dbReference type="NCBI Taxonomy" id="2320716"/>
    <lineage>
        <taxon>Eukaryota</taxon>
        <taxon>Viridiplantae</taxon>
        <taxon>Streptophyta</taxon>
        <taxon>Embryophyta</taxon>
        <taxon>Tracheophyta</taxon>
        <taxon>Spermatophyta</taxon>
        <taxon>Magnoliopsida</taxon>
        <taxon>Liliopsida</taxon>
        <taxon>Asparagales</taxon>
        <taxon>Orchidaceae</taxon>
        <taxon>Orchidoideae</taxon>
        <taxon>Orchideae</taxon>
        <taxon>Orchidinae</taxon>
        <taxon>Platanthera</taxon>
    </lineage>
</organism>
<name>A0AAP0BU48_9ASPA</name>
<gene>
    <name evidence="1" type="ORF">KSP39_PZI004233</name>
</gene>